<feature type="binding site" evidence="12">
    <location>
        <position position="93"/>
    </location>
    <ligand>
        <name>Mg(2+)</name>
        <dbReference type="ChEBI" id="CHEBI:18420"/>
        <label>1</label>
    </ligand>
</feature>
<evidence type="ECO:0000256" key="5">
    <source>
        <dbReference type="ARBA" id="ARBA00022723"/>
    </source>
</evidence>
<dbReference type="Gene3D" id="3.30.540.10">
    <property type="entry name" value="Fructose-1,6-Bisphosphatase, subunit A, domain 1"/>
    <property type="match status" value="1"/>
</dbReference>
<evidence type="ECO:0000313" key="16">
    <source>
        <dbReference type="EMBL" id="PIY72284.1"/>
    </source>
</evidence>
<comment type="caution">
    <text evidence="12">Lacks conserved residue(s) required for the propagation of feature annotation.</text>
</comment>
<dbReference type="GO" id="GO:0000287">
    <property type="term" value="F:magnesium ion binding"/>
    <property type="evidence" value="ECO:0007669"/>
    <property type="project" value="UniProtKB-UniRule"/>
</dbReference>
<dbReference type="GO" id="GO:0030388">
    <property type="term" value="P:fructose 1,6-bisphosphate metabolic process"/>
    <property type="evidence" value="ECO:0007669"/>
    <property type="project" value="TreeGrafter"/>
</dbReference>
<evidence type="ECO:0000259" key="14">
    <source>
        <dbReference type="Pfam" id="PF00316"/>
    </source>
</evidence>
<evidence type="ECO:0000256" key="2">
    <source>
        <dbReference type="ARBA" id="ARBA00010941"/>
    </source>
</evidence>
<dbReference type="FunFam" id="3.40.190.80:FF:000001">
    <property type="entry name" value="Fructose-1,6-bisphosphatase class 1"/>
    <property type="match status" value="1"/>
</dbReference>
<dbReference type="InterPro" id="IPR044015">
    <property type="entry name" value="FBPase_C_dom"/>
</dbReference>
<dbReference type="Gene3D" id="3.40.190.80">
    <property type="match status" value="1"/>
</dbReference>
<sequence length="315" mass="35060">MYKKVITLTEFILKEERNFTGSTGSFTLLLTQIENASKIIASHIKKAGLVDILGQTGQKNAYDEEVQRLDEFSNHLLVDILSESGQAHAIASEELDKPFFIKKHSGNYTVFLDPLDGSSNIDININVGTIFSIYRKSESFLEPGIKQVAAGYIIYGPSVIFVYSCGNGVNGFTLDPSMGSFLLSHPNIRIPKRGSIYSVNEGYFPLFSKKDQDYIGSFKDAIKPYKLRYVGTMVSDVHRTLLKGGVFMYPADSKHSQGKLRLMYEVNPMSFIMQQAGGMAISNGKNPLDIVPSDFTQKVPVVMGSKEEVEKYMEL</sequence>
<feature type="binding site" evidence="12">
    <location>
        <position position="116"/>
    </location>
    <ligand>
        <name>Mg(2+)</name>
        <dbReference type="ChEBI" id="CHEBI:18420"/>
        <label>2</label>
    </ligand>
</feature>
<evidence type="ECO:0000256" key="3">
    <source>
        <dbReference type="ARBA" id="ARBA00013093"/>
    </source>
</evidence>
<feature type="binding site" evidence="12">
    <location>
        <position position="115"/>
    </location>
    <ligand>
        <name>Mg(2+)</name>
        <dbReference type="ChEBI" id="CHEBI:18420"/>
        <label>1</label>
    </ligand>
</feature>
<evidence type="ECO:0000256" key="8">
    <source>
        <dbReference type="ARBA" id="ARBA00023277"/>
    </source>
</evidence>
<dbReference type="EC" id="3.1.3.11" evidence="3 12"/>
<evidence type="ECO:0000256" key="7">
    <source>
        <dbReference type="ARBA" id="ARBA00022842"/>
    </source>
</evidence>
<feature type="binding site" evidence="12">
    <location>
        <position position="113"/>
    </location>
    <ligand>
        <name>Mg(2+)</name>
        <dbReference type="ChEBI" id="CHEBI:18420"/>
        <label>2</label>
    </ligand>
</feature>
<feature type="binding site" evidence="12">
    <location>
        <position position="265"/>
    </location>
    <ligand>
        <name>Mg(2+)</name>
        <dbReference type="ChEBI" id="CHEBI:18420"/>
        <label>2</label>
    </ligand>
</feature>
<name>A0A2M7QIX0_9BACT</name>
<feature type="binding site" evidence="12">
    <location>
        <position position="229"/>
    </location>
    <ligand>
        <name>substrate</name>
    </ligand>
</feature>
<dbReference type="InterPro" id="IPR033391">
    <property type="entry name" value="FBPase_N"/>
</dbReference>
<dbReference type="PRINTS" id="PR00115">
    <property type="entry name" value="F16BPHPHTASE"/>
</dbReference>
<keyword evidence="6 12" id="KW-0378">Hydrolase</keyword>
<dbReference type="CDD" id="cd00354">
    <property type="entry name" value="FBPase"/>
    <property type="match status" value="1"/>
</dbReference>
<evidence type="ECO:0000256" key="13">
    <source>
        <dbReference type="RuleBase" id="RU000508"/>
    </source>
</evidence>
<evidence type="ECO:0000256" key="9">
    <source>
        <dbReference type="ARBA" id="ARBA00024331"/>
    </source>
</evidence>
<dbReference type="Proteomes" id="UP000229401">
    <property type="component" value="Unassembled WGS sequence"/>
</dbReference>
<dbReference type="PANTHER" id="PTHR11556">
    <property type="entry name" value="FRUCTOSE-1,6-BISPHOSPHATASE-RELATED"/>
    <property type="match status" value="1"/>
</dbReference>
<evidence type="ECO:0000256" key="6">
    <source>
        <dbReference type="ARBA" id="ARBA00022801"/>
    </source>
</evidence>
<dbReference type="PIRSF" id="PIRSF500210">
    <property type="entry name" value="FBPtase"/>
    <property type="match status" value="1"/>
</dbReference>
<proteinExistence type="inferred from homology"/>
<evidence type="ECO:0000256" key="1">
    <source>
        <dbReference type="ARBA" id="ARBA00001273"/>
    </source>
</evidence>
<dbReference type="GO" id="GO:0006002">
    <property type="term" value="P:fructose 6-phosphate metabolic process"/>
    <property type="evidence" value="ECO:0007669"/>
    <property type="project" value="TreeGrafter"/>
</dbReference>
<feature type="binding site" evidence="12">
    <location>
        <begin position="116"/>
        <end position="119"/>
    </location>
    <ligand>
        <name>substrate</name>
    </ligand>
</feature>
<dbReference type="EMBL" id="PFLI01000062">
    <property type="protein sequence ID" value="PIY72284.1"/>
    <property type="molecule type" value="Genomic_DNA"/>
</dbReference>
<gene>
    <name evidence="12" type="primary">fbp</name>
    <name evidence="16" type="ORF">COY87_01735</name>
</gene>
<evidence type="ECO:0000256" key="12">
    <source>
        <dbReference type="HAMAP-Rule" id="MF_01855"/>
    </source>
</evidence>
<accession>A0A2M7QIX0</accession>
<comment type="cofactor">
    <cofactor evidence="12">
        <name>Mg(2+)</name>
        <dbReference type="ChEBI" id="CHEBI:18420"/>
    </cofactor>
    <text evidence="12">Binds 2 magnesium ions per subunit.</text>
</comment>
<keyword evidence="8 12" id="KW-0119">Carbohydrate metabolism</keyword>
<evidence type="ECO:0000259" key="15">
    <source>
        <dbReference type="Pfam" id="PF18913"/>
    </source>
</evidence>
<feature type="binding site" evidence="12">
    <location>
        <position position="113"/>
    </location>
    <ligand>
        <name>Mg(2+)</name>
        <dbReference type="ChEBI" id="CHEBI:18420"/>
        <label>1</label>
    </ligand>
</feature>
<dbReference type="FunFam" id="3.30.540.10:FF:000002">
    <property type="entry name" value="Fructose-1,6-bisphosphatase class 1"/>
    <property type="match status" value="1"/>
</dbReference>
<evidence type="ECO:0000256" key="11">
    <source>
        <dbReference type="ARBA" id="ARBA00081210"/>
    </source>
</evidence>
<protein>
    <recommendedName>
        <fullName evidence="10 12">Fructose-1,6-bisphosphatase class 1</fullName>
        <shortName evidence="12">FBPase class 1</shortName>
        <ecNumber evidence="3 12">3.1.3.11</ecNumber>
    </recommendedName>
    <alternativeName>
        <fullName evidence="11 12">D-fructose-1,6-bisphosphate 1-phosphohydrolase class 1</fullName>
    </alternativeName>
</protein>
<keyword evidence="7 12" id="KW-0460">Magnesium</keyword>
<dbReference type="Pfam" id="PF18913">
    <property type="entry name" value="FBPase_C"/>
    <property type="match status" value="1"/>
</dbReference>
<dbReference type="GO" id="GO:0005829">
    <property type="term" value="C:cytosol"/>
    <property type="evidence" value="ECO:0007669"/>
    <property type="project" value="TreeGrafter"/>
</dbReference>
<feature type="domain" description="Fructose-1-6-bisphosphatase class 1 C-terminal" evidence="15">
    <location>
        <begin position="190"/>
        <end position="313"/>
    </location>
</feature>
<dbReference type="Pfam" id="PF00316">
    <property type="entry name" value="FBPase"/>
    <property type="match status" value="1"/>
</dbReference>
<comment type="pathway">
    <text evidence="9">Carbohydrate biosynthesis.</text>
</comment>
<feature type="binding site" evidence="12">
    <location>
        <position position="200"/>
    </location>
    <ligand>
        <name>substrate</name>
    </ligand>
</feature>
<evidence type="ECO:0000256" key="4">
    <source>
        <dbReference type="ARBA" id="ARBA00022490"/>
    </source>
</evidence>
<dbReference type="AlphaFoldDB" id="A0A2M7QIX0"/>
<dbReference type="InterPro" id="IPR000146">
    <property type="entry name" value="FBPase_class-1"/>
</dbReference>
<evidence type="ECO:0000256" key="10">
    <source>
        <dbReference type="ARBA" id="ARBA00072069"/>
    </source>
</evidence>
<comment type="subcellular location">
    <subcellularLocation>
        <location evidence="12">Cytoplasm</location>
    </subcellularLocation>
</comment>
<comment type="catalytic activity">
    <reaction evidence="1 12">
        <text>beta-D-fructose 1,6-bisphosphate + H2O = beta-D-fructose 6-phosphate + phosphate</text>
        <dbReference type="Rhea" id="RHEA:11064"/>
        <dbReference type="ChEBI" id="CHEBI:15377"/>
        <dbReference type="ChEBI" id="CHEBI:32966"/>
        <dbReference type="ChEBI" id="CHEBI:43474"/>
        <dbReference type="ChEBI" id="CHEBI:57634"/>
        <dbReference type="EC" id="3.1.3.11"/>
    </reaction>
</comment>
<comment type="subunit">
    <text evidence="12">Homotetramer.</text>
</comment>
<keyword evidence="5 12" id="KW-0479">Metal-binding</keyword>
<dbReference type="InterPro" id="IPR028343">
    <property type="entry name" value="FBPtase"/>
</dbReference>
<keyword evidence="4 12" id="KW-0963">Cytoplasm</keyword>
<evidence type="ECO:0000313" key="17">
    <source>
        <dbReference type="Proteomes" id="UP000229401"/>
    </source>
</evidence>
<feature type="binding site" evidence="12">
    <location>
        <position position="259"/>
    </location>
    <ligand>
        <name>substrate</name>
    </ligand>
</feature>
<dbReference type="GO" id="GO:0005986">
    <property type="term" value="P:sucrose biosynthetic process"/>
    <property type="evidence" value="ECO:0007669"/>
    <property type="project" value="TreeGrafter"/>
</dbReference>
<dbReference type="HAMAP" id="MF_01855">
    <property type="entry name" value="FBPase_class1"/>
    <property type="match status" value="1"/>
</dbReference>
<dbReference type="PIRSF" id="PIRSF000904">
    <property type="entry name" value="FBPtase_SBPase"/>
    <property type="match status" value="1"/>
</dbReference>
<dbReference type="SUPFAM" id="SSF56655">
    <property type="entry name" value="Carbohydrate phosphatase"/>
    <property type="match status" value="1"/>
</dbReference>
<dbReference type="PANTHER" id="PTHR11556:SF35">
    <property type="entry name" value="SEDOHEPTULOSE-1,7-BISPHOSPHATASE, CHLOROPLASTIC"/>
    <property type="match status" value="1"/>
</dbReference>
<feature type="domain" description="Fructose-1-6-bisphosphatase class I N-terminal" evidence="14">
    <location>
        <begin position="6"/>
        <end position="186"/>
    </location>
</feature>
<comment type="similarity">
    <text evidence="2 12 13">Belongs to the FBPase class 1 family.</text>
</comment>
<dbReference type="GO" id="GO:0006000">
    <property type="term" value="P:fructose metabolic process"/>
    <property type="evidence" value="ECO:0007669"/>
    <property type="project" value="TreeGrafter"/>
</dbReference>
<dbReference type="GO" id="GO:0006094">
    <property type="term" value="P:gluconeogenesis"/>
    <property type="evidence" value="ECO:0007669"/>
    <property type="project" value="UniProtKB-UniRule"/>
</dbReference>
<reference evidence="17" key="1">
    <citation type="submission" date="2017-09" db="EMBL/GenBank/DDBJ databases">
        <title>Depth-based differentiation of microbial function through sediment-hosted aquifers and enrichment of novel symbionts in the deep terrestrial subsurface.</title>
        <authorList>
            <person name="Probst A.J."/>
            <person name="Ladd B."/>
            <person name="Jarett J.K."/>
            <person name="Geller-Mcgrath D.E."/>
            <person name="Sieber C.M.K."/>
            <person name="Emerson J.B."/>
            <person name="Anantharaman K."/>
            <person name="Thomas B.C."/>
            <person name="Malmstrom R."/>
            <person name="Stieglmeier M."/>
            <person name="Klingl A."/>
            <person name="Woyke T."/>
            <person name="Ryan C.M."/>
            <person name="Banfield J.F."/>
        </authorList>
    </citation>
    <scope>NUCLEOTIDE SEQUENCE [LARGE SCALE GENOMIC DNA]</scope>
</reference>
<dbReference type="NCBIfam" id="NF006778">
    <property type="entry name" value="PRK09293.1-1"/>
    <property type="match status" value="1"/>
</dbReference>
<comment type="caution">
    <text evidence="16">The sequence shown here is derived from an EMBL/GenBank/DDBJ whole genome shotgun (WGS) entry which is preliminary data.</text>
</comment>
<organism evidence="16 17">
    <name type="scientific">Candidatus Roizmanbacteria bacterium CG_4_10_14_0_8_um_filter_33_9</name>
    <dbReference type="NCBI Taxonomy" id="1974826"/>
    <lineage>
        <taxon>Bacteria</taxon>
        <taxon>Candidatus Roizmaniibacteriota</taxon>
    </lineage>
</organism>
<dbReference type="GO" id="GO:0042132">
    <property type="term" value="F:fructose 1,6-bisphosphate 1-phosphatase activity"/>
    <property type="evidence" value="ECO:0007669"/>
    <property type="project" value="UniProtKB-UniRule"/>
</dbReference>